<keyword evidence="3" id="KW-1185">Reference proteome</keyword>
<name>A0A176S274_9GAMM</name>
<evidence type="ECO:0000313" key="2">
    <source>
        <dbReference type="EMBL" id="OAD22044.1"/>
    </source>
</evidence>
<dbReference type="InterPro" id="IPR027417">
    <property type="entry name" value="P-loop_NTPase"/>
</dbReference>
<evidence type="ECO:0000313" key="3">
    <source>
        <dbReference type="Proteomes" id="UP000076962"/>
    </source>
</evidence>
<dbReference type="SUPFAM" id="SSF52540">
    <property type="entry name" value="P-loop containing nucleoside triphosphate hydrolases"/>
    <property type="match status" value="1"/>
</dbReference>
<dbReference type="Gene3D" id="3.40.50.300">
    <property type="entry name" value="P-loop containing nucleotide triphosphate hydrolases"/>
    <property type="match status" value="1"/>
</dbReference>
<feature type="domain" description="Endonuclease GajA/Old nuclease/RecF-like AAA" evidence="1">
    <location>
        <begin position="1"/>
        <end position="69"/>
    </location>
</feature>
<dbReference type="Proteomes" id="UP000076962">
    <property type="component" value="Unassembled WGS sequence"/>
</dbReference>
<dbReference type="Pfam" id="PF13175">
    <property type="entry name" value="AAA_15"/>
    <property type="match status" value="1"/>
</dbReference>
<sequence length="163" mass="18999">MIREFHINNFKSLVNFQFQLDKFTCLIGLNGSGKSTILQALDFTTQLIKGHIEDWLKSYYSWRSEFNANTLTCPNEEIVNDTSGEILFKVADRAYHIGNNPLKPIEFKYQGSLLSILQDEAKKVVKKRPTSTKRPTFWVKLPRRFACHSLALVFLRFRHKEKS</sequence>
<comment type="caution">
    <text evidence="2">The sequence shown here is derived from an EMBL/GenBank/DDBJ whole genome shotgun (WGS) entry which is preliminary data.</text>
</comment>
<accession>A0A176S274</accession>
<gene>
    <name evidence="2" type="ORF">THIOM_002172</name>
</gene>
<evidence type="ECO:0000259" key="1">
    <source>
        <dbReference type="Pfam" id="PF13175"/>
    </source>
</evidence>
<proteinExistence type="predicted"/>
<reference evidence="2 3" key="1">
    <citation type="submission" date="2016-05" db="EMBL/GenBank/DDBJ databases">
        <title>Single-cell genome of chain-forming Candidatus Thiomargarita nelsonii and comparison to other large sulfur-oxidizing bacteria.</title>
        <authorList>
            <person name="Winkel M."/>
            <person name="Salman V."/>
            <person name="Woyke T."/>
            <person name="Schulz-Vogt H."/>
            <person name="Richter M."/>
            <person name="Flood B."/>
            <person name="Bailey J."/>
            <person name="Amann R."/>
            <person name="Mussmann M."/>
        </authorList>
    </citation>
    <scope>NUCLEOTIDE SEQUENCE [LARGE SCALE GENOMIC DNA]</scope>
    <source>
        <strain evidence="2 3">THI036</strain>
    </source>
</reference>
<protein>
    <submittedName>
        <fullName evidence="2">SMC domain-containing protein</fullName>
    </submittedName>
</protein>
<dbReference type="InterPro" id="IPR041685">
    <property type="entry name" value="AAA_GajA/Old/RecF-like"/>
</dbReference>
<dbReference type="AlphaFoldDB" id="A0A176S274"/>
<organism evidence="2 3">
    <name type="scientific">Candidatus Thiomargarita nelsonii</name>
    <dbReference type="NCBI Taxonomy" id="1003181"/>
    <lineage>
        <taxon>Bacteria</taxon>
        <taxon>Pseudomonadati</taxon>
        <taxon>Pseudomonadota</taxon>
        <taxon>Gammaproteobacteria</taxon>
        <taxon>Thiotrichales</taxon>
        <taxon>Thiotrichaceae</taxon>
        <taxon>Thiomargarita</taxon>
    </lineage>
</organism>
<dbReference type="EMBL" id="LUTY01001210">
    <property type="protein sequence ID" value="OAD22044.1"/>
    <property type="molecule type" value="Genomic_DNA"/>
</dbReference>